<proteinExistence type="predicted"/>
<keyword evidence="2" id="KW-1185">Reference proteome</keyword>
<name>A0ABW0F8B6_9HYPH</name>
<organism evidence="1 2">
    <name type="scientific">Bosea minatitlanensis</name>
    <dbReference type="NCBI Taxonomy" id="128782"/>
    <lineage>
        <taxon>Bacteria</taxon>
        <taxon>Pseudomonadati</taxon>
        <taxon>Pseudomonadota</taxon>
        <taxon>Alphaproteobacteria</taxon>
        <taxon>Hyphomicrobiales</taxon>
        <taxon>Boseaceae</taxon>
        <taxon>Bosea</taxon>
    </lineage>
</organism>
<reference evidence="2" key="1">
    <citation type="journal article" date="2019" name="Int. J. Syst. Evol. Microbiol.">
        <title>The Global Catalogue of Microorganisms (GCM) 10K type strain sequencing project: providing services to taxonomists for standard genome sequencing and annotation.</title>
        <authorList>
            <consortium name="The Broad Institute Genomics Platform"/>
            <consortium name="The Broad Institute Genome Sequencing Center for Infectious Disease"/>
            <person name="Wu L."/>
            <person name="Ma J."/>
        </authorList>
    </citation>
    <scope>NUCLEOTIDE SEQUENCE [LARGE SCALE GENOMIC DNA]</scope>
    <source>
        <strain evidence="2">CGMCC 1.15643</strain>
    </source>
</reference>
<evidence type="ECO:0000313" key="1">
    <source>
        <dbReference type="EMBL" id="MFC5294140.1"/>
    </source>
</evidence>
<gene>
    <name evidence="1" type="ORF">ACFPK2_14200</name>
</gene>
<dbReference type="RefSeq" id="WP_158443905.1">
    <property type="nucleotide sequence ID" value="NZ_JAOAOS010000005.1"/>
</dbReference>
<evidence type="ECO:0000313" key="2">
    <source>
        <dbReference type="Proteomes" id="UP001595976"/>
    </source>
</evidence>
<sequence length="63" mass="6873">MLATLDDIRTFRATFVEEDDARAYGVVDEITARIFASGGTVVGLRREDVPGGKELAAILRYSP</sequence>
<comment type="caution">
    <text evidence="1">The sequence shown here is derived from an EMBL/GenBank/DDBJ whole genome shotgun (WGS) entry which is preliminary data.</text>
</comment>
<protein>
    <submittedName>
        <fullName evidence="1">Uncharacterized protein</fullName>
    </submittedName>
</protein>
<accession>A0ABW0F8B6</accession>
<dbReference type="Proteomes" id="UP001595976">
    <property type="component" value="Unassembled WGS sequence"/>
</dbReference>
<dbReference type="EMBL" id="JBHSLI010000005">
    <property type="protein sequence ID" value="MFC5294140.1"/>
    <property type="molecule type" value="Genomic_DNA"/>
</dbReference>